<dbReference type="InParanoid" id="A0A0C3NFE8"/>
<gene>
    <name evidence="7" type="ORF">M404DRAFT_168134</name>
</gene>
<name>A0A0C3NFE8_PISTI</name>
<dbReference type="Gene3D" id="3.30.780.10">
    <property type="entry name" value="SUI1-like domain"/>
    <property type="match status" value="1"/>
</dbReference>
<reference evidence="8" key="2">
    <citation type="submission" date="2015-01" db="EMBL/GenBank/DDBJ databases">
        <title>Evolutionary Origins and Diversification of the Mycorrhizal Mutualists.</title>
        <authorList>
            <consortium name="DOE Joint Genome Institute"/>
            <consortium name="Mycorrhizal Genomics Consortium"/>
            <person name="Kohler A."/>
            <person name="Kuo A."/>
            <person name="Nagy L.G."/>
            <person name="Floudas D."/>
            <person name="Copeland A."/>
            <person name="Barry K.W."/>
            <person name="Cichocki N."/>
            <person name="Veneault-Fourrey C."/>
            <person name="LaButti K."/>
            <person name="Lindquist E.A."/>
            <person name="Lipzen A."/>
            <person name="Lundell T."/>
            <person name="Morin E."/>
            <person name="Murat C."/>
            <person name="Riley R."/>
            <person name="Ohm R."/>
            <person name="Sun H."/>
            <person name="Tunlid A."/>
            <person name="Henrissat B."/>
            <person name="Grigoriev I.V."/>
            <person name="Hibbett D.S."/>
            <person name="Martin F."/>
        </authorList>
    </citation>
    <scope>NUCLEOTIDE SEQUENCE [LARGE SCALE GENOMIC DNA]</scope>
    <source>
        <strain evidence="8">Marx 270</strain>
    </source>
</reference>
<dbReference type="Pfam" id="PF05046">
    <property type="entry name" value="Img2"/>
    <property type="match status" value="1"/>
</dbReference>
<dbReference type="GO" id="GO:0006412">
    <property type="term" value="P:translation"/>
    <property type="evidence" value="ECO:0007669"/>
    <property type="project" value="InterPro"/>
</dbReference>
<reference evidence="7 8" key="1">
    <citation type="submission" date="2014-04" db="EMBL/GenBank/DDBJ databases">
        <authorList>
            <consortium name="DOE Joint Genome Institute"/>
            <person name="Kuo A."/>
            <person name="Kohler A."/>
            <person name="Costa M.D."/>
            <person name="Nagy L.G."/>
            <person name="Floudas D."/>
            <person name="Copeland A."/>
            <person name="Barry K.W."/>
            <person name="Cichocki N."/>
            <person name="Veneault-Fourrey C."/>
            <person name="LaButti K."/>
            <person name="Lindquist E.A."/>
            <person name="Lipzen A."/>
            <person name="Lundell T."/>
            <person name="Morin E."/>
            <person name="Murat C."/>
            <person name="Sun H."/>
            <person name="Tunlid A."/>
            <person name="Henrissat B."/>
            <person name="Grigoriev I.V."/>
            <person name="Hibbett D.S."/>
            <person name="Martin F."/>
            <person name="Nordberg H.P."/>
            <person name="Cantor M.N."/>
            <person name="Hua S.X."/>
        </authorList>
    </citation>
    <scope>NUCLEOTIDE SEQUENCE [LARGE SCALE GENOMIC DNA]</scope>
    <source>
        <strain evidence="7 8">Marx 270</strain>
    </source>
</reference>
<dbReference type="Proteomes" id="UP000054217">
    <property type="component" value="Unassembled WGS sequence"/>
</dbReference>
<dbReference type="GO" id="GO:0005762">
    <property type="term" value="C:mitochondrial large ribosomal subunit"/>
    <property type="evidence" value="ECO:0007669"/>
    <property type="project" value="TreeGrafter"/>
</dbReference>
<evidence type="ECO:0000313" key="7">
    <source>
        <dbReference type="EMBL" id="KIN94495.1"/>
    </source>
</evidence>
<dbReference type="EMBL" id="KN832096">
    <property type="protein sequence ID" value="KIN94495.1"/>
    <property type="molecule type" value="Genomic_DNA"/>
</dbReference>
<dbReference type="PANTHER" id="PTHR13477:SF0">
    <property type="entry name" value="LARGE RIBOSOMAL SUBUNIT PROTEIN ML49"/>
    <property type="match status" value="1"/>
</dbReference>
<evidence type="ECO:0000256" key="2">
    <source>
        <dbReference type="ARBA" id="ARBA00005677"/>
    </source>
</evidence>
<evidence type="ECO:0000313" key="8">
    <source>
        <dbReference type="Proteomes" id="UP000054217"/>
    </source>
</evidence>
<dbReference type="STRING" id="870435.A0A0C3NFE8"/>
<keyword evidence="8" id="KW-1185">Reference proteome</keyword>
<dbReference type="OrthoDB" id="19439at2759"/>
<keyword evidence="5" id="KW-0687">Ribonucleoprotein</keyword>
<comment type="similarity">
    <text evidence="2">Belongs to the mitochondrion-specific ribosomal protein mL49 family.</text>
</comment>
<dbReference type="InterPro" id="IPR007740">
    <property type="entry name" value="Ribosomal_mL49"/>
</dbReference>
<organism evidence="7 8">
    <name type="scientific">Pisolithus tinctorius Marx 270</name>
    <dbReference type="NCBI Taxonomy" id="870435"/>
    <lineage>
        <taxon>Eukaryota</taxon>
        <taxon>Fungi</taxon>
        <taxon>Dikarya</taxon>
        <taxon>Basidiomycota</taxon>
        <taxon>Agaricomycotina</taxon>
        <taxon>Agaricomycetes</taxon>
        <taxon>Agaricomycetidae</taxon>
        <taxon>Boletales</taxon>
        <taxon>Sclerodermatineae</taxon>
        <taxon>Pisolithaceae</taxon>
        <taxon>Pisolithus</taxon>
    </lineage>
</organism>
<protein>
    <recommendedName>
        <fullName evidence="6">Large ribosomal subunit protein mL49</fullName>
    </recommendedName>
</protein>
<dbReference type="AlphaFoldDB" id="A0A0C3NFE8"/>
<evidence type="ECO:0000256" key="1">
    <source>
        <dbReference type="ARBA" id="ARBA00004173"/>
    </source>
</evidence>
<dbReference type="PANTHER" id="PTHR13477">
    <property type="entry name" value="MITOCHONDRIAL 39S RIBOSOMAL PROTEIN L49"/>
    <property type="match status" value="1"/>
</dbReference>
<keyword evidence="3" id="KW-0689">Ribosomal protein</keyword>
<dbReference type="HOGENOM" id="CLU_085757_4_0_1"/>
<keyword evidence="4" id="KW-0496">Mitochondrion</keyword>
<sequence>MLGQSWTRFIAQPAVSRRPLSQAAATPPSHVQHHLPYFVRRNTRGSLPVYTDIRNGGTRYLVQIRNVEGQAQVLANQLKASLFEPNSPAAARLGVRVHDQRHIIITGGRWKVDVMAWLLNKGF</sequence>
<accession>A0A0C3NFE8</accession>
<proteinExistence type="inferred from homology"/>
<evidence type="ECO:0000256" key="5">
    <source>
        <dbReference type="ARBA" id="ARBA00023274"/>
    </source>
</evidence>
<evidence type="ECO:0000256" key="4">
    <source>
        <dbReference type="ARBA" id="ARBA00023128"/>
    </source>
</evidence>
<comment type="subcellular location">
    <subcellularLocation>
        <location evidence="1">Mitochondrion</location>
    </subcellularLocation>
</comment>
<evidence type="ECO:0000256" key="6">
    <source>
        <dbReference type="ARBA" id="ARBA00035191"/>
    </source>
</evidence>
<evidence type="ECO:0000256" key="3">
    <source>
        <dbReference type="ARBA" id="ARBA00022980"/>
    </source>
</evidence>
<dbReference type="GO" id="GO:0003735">
    <property type="term" value="F:structural constituent of ribosome"/>
    <property type="evidence" value="ECO:0007669"/>
    <property type="project" value="InterPro"/>
</dbReference>